<dbReference type="Proteomes" id="UP000013243">
    <property type="component" value="Chromosome"/>
</dbReference>
<dbReference type="AlphaFoldDB" id="A0A1B1A3C2"/>
<keyword evidence="1" id="KW-0472">Membrane</keyword>
<gene>
    <name evidence="2" type="ORF">K529_009925</name>
</gene>
<evidence type="ECO:0000313" key="3">
    <source>
        <dbReference type="Proteomes" id="UP000013243"/>
    </source>
</evidence>
<name>A0A1B1A3C2_9RHOB</name>
<dbReference type="GO" id="GO:0016874">
    <property type="term" value="F:ligase activity"/>
    <property type="evidence" value="ECO:0007669"/>
    <property type="project" value="UniProtKB-KW"/>
</dbReference>
<dbReference type="KEGG" id="rmb:K529_009925"/>
<protein>
    <submittedName>
        <fullName evidence="2">UDP-N-acetylmuramate--alanine ligase</fullName>
    </submittedName>
</protein>
<dbReference type="EMBL" id="CP015230">
    <property type="protein sequence ID" value="ANP41079.1"/>
    <property type="molecule type" value="Genomic_DNA"/>
</dbReference>
<dbReference type="STRING" id="1265309.K529_009925"/>
<organism evidence="2 3">
    <name type="scientific">Tritonibacter mobilis F1926</name>
    <dbReference type="NCBI Taxonomy" id="1265309"/>
    <lineage>
        <taxon>Bacteria</taxon>
        <taxon>Pseudomonadati</taxon>
        <taxon>Pseudomonadota</taxon>
        <taxon>Alphaproteobacteria</taxon>
        <taxon>Rhodobacterales</taxon>
        <taxon>Paracoccaceae</taxon>
        <taxon>Tritonibacter</taxon>
    </lineage>
</organism>
<proteinExistence type="predicted"/>
<accession>A0A1B1A3C2</accession>
<keyword evidence="1" id="KW-0812">Transmembrane</keyword>
<sequence>MMSLSLIASAVWVLCASVVAFLPLRYQRPPGLLLLLIAPVLIWLLYRDFGLSAAGLGLFALLSMFRKPLTYLLRRSFGGTESGGPRP</sequence>
<evidence type="ECO:0000256" key="1">
    <source>
        <dbReference type="SAM" id="Phobius"/>
    </source>
</evidence>
<keyword evidence="1" id="KW-1133">Transmembrane helix</keyword>
<dbReference type="RefSeq" id="WP_005617989.1">
    <property type="nucleotide sequence ID" value="NZ_CP015230.1"/>
</dbReference>
<reference evidence="2 3" key="1">
    <citation type="journal article" date="2016" name="ISME J.">
        <title>Global occurrence and heterogeneity of the Roseobacter-clade species Ruegeria mobilis.</title>
        <authorList>
            <person name="Sonnenschein E."/>
            <person name="Gram L."/>
        </authorList>
    </citation>
    <scope>NUCLEOTIDE SEQUENCE [LARGE SCALE GENOMIC DNA]</scope>
    <source>
        <strain evidence="2 3">F1926</strain>
    </source>
</reference>
<dbReference type="InterPro" id="IPR018919">
    <property type="entry name" value="DUF2484"/>
</dbReference>
<keyword evidence="2" id="KW-0436">Ligase</keyword>
<dbReference type="Pfam" id="PF10658">
    <property type="entry name" value="DUF2484"/>
    <property type="match status" value="1"/>
</dbReference>
<evidence type="ECO:0000313" key="2">
    <source>
        <dbReference type="EMBL" id="ANP41079.1"/>
    </source>
</evidence>
<dbReference type="GeneID" id="28250151"/>
<feature type="transmembrane region" description="Helical" evidence="1">
    <location>
        <begin position="44"/>
        <end position="65"/>
    </location>
</feature>